<dbReference type="EMBL" id="FOHK01000002">
    <property type="protein sequence ID" value="SES77628.1"/>
    <property type="molecule type" value="Genomic_DNA"/>
</dbReference>
<reference evidence="2 3" key="1">
    <citation type="submission" date="2016-10" db="EMBL/GenBank/DDBJ databases">
        <authorList>
            <person name="de Groot N.N."/>
        </authorList>
    </citation>
    <scope>NUCLEOTIDE SEQUENCE [LARGE SCALE GENOMIC DNA]</scope>
    <source>
        <strain evidence="2 3">DSM 19706</strain>
    </source>
</reference>
<accession>A0A1H9Z7Z1</accession>
<dbReference type="STRING" id="349064.SAMN05660429_00355"/>
<evidence type="ECO:0000313" key="3">
    <source>
        <dbReference type="Proteomes" id="UP000199308"/>
    </source>
</evidence>
<feature type="chain" id="PRO_5011721109" description="Porin" evidence="1">
    <location>
        <begin position="20"/>
        <end position="415"/>
    </location>
</feature>
<dbReference type="RefSeq" id="WP_093327198.1">
    <property type="nucleotide sequence ID" value="NZ_AP027363.1"/>
</dbReference>
<evidence type="ECO:0000313" key="2">
    <source>
        <dbReference type="EMBL" id="SES77628.1"/>
    </source>
</evidence>
<feature type="signal peptide" evidence="1">
    <location>
        <begin position="1"/>
        <end position="19"/>
    </location>
</feature>
<keyword evidence="1" id="KW-0732">Signal</keyword>
<evidence type="ECO:0008006" key="4">
    <source>
        <dbReference type="Google" id="ProtNLM"/>
    </source>
</evidence>
<keyword evidence="3" id="KW-1185">Reference proteome</keyword>
<proteinExistence type="predicted"/>
<name>A0A1H9Z7Z1_THASX</name>
<evidence type="ECO:0000256" key="1">
    <source>
        <dbReference type="SAM" id="SignalP"/>
    </source>
</evidence>
<dbReference type="Proteomes" id="UP000199308">
    <property type="component" value="Unassembled WGS sequence"/>
</dbReference>
<dbReference type="AlphaFoldDB" id="A0A1H9Z7Z1"/>
<organism evidence="2 3">
    <name type="scientific">Thalassotalea agarivorans</name>
    <name type="common">Thalassomonas agarivorans</name>
    <dbReference type="NCBI Taxonomy" id="349064"/>
    <lineage>
        <taxon>Bacteria</taxon>
        <taxon>Pseudomonadati</taxon>
        <taxon>Pseudomonadota</taxon>
        <taxon>Gammaproteobacteria</taxon>
        <taxon>Alteromonadales</taxon>
        <taxon>Colwelliaceae</taxon>
        <taxon>Thalassotalea</taxon>
    </lineage>
</organism>
<protein>
    <recommendedName>
        <fullName evidence="4">Porin</fullName>
    </recommendedName>
</protein>
<dbReference type="OrthoDB" id="6284745at2"/>
<sequence length="415" mass="46187">MLRSLSLTALLCLPLPVLADDFDVTGYLKSYLLYQQDIEIYGADDFALGNQSQNAARVMFSYLGGNHNAEVHYEIQPIYFTEANILSGNELLGSTFALASNRYRYKDLDQYIGDEDGDFVTLQNLDRFNYQYSDTWGDLTLGRQVISFGSARFINPTDIFVPFAIQTLNQEYRIGIDAVRAQFALGDFSTLDTGVIIGQDAEKENIAAFVRTKMTLDVNDVEAIAIALDSALLLGGGIERAIGDFGFWFEAAYLIANGDPLPNTITDTAPEFTDNYLRSSIGFDYALDEYTIVMAEYHYNGAGSNNAEDYTQLAETAPYLRGGVFLFGEHYIIPSLSRQLSALNTLAASAFINLSDQSTFVTLSMETSWSDNLYSDFGVYLTHGDALIQDQQQIVTRSEFGAYPLSAYASLRYYF</sequence>
<gene>
    <name evidence="2" type="ORF">SAMN05660429_00355</name>
</gene>